<dbReference type="GO" id="GO:0005335">
    <property type="term" value="F:serotonin:sodium:chloride symporter activity"/>
    <property type="evidence" value="ECO:0007669"/>
    <property type="project" value="TreeGrafter"/>
</dbReference>
<dbReference type="Pfam" id="PF07690">
    <property type="entry name" value="MFS_1"/>
    <property type="match status" value="1"/>
</dbReference>
<evidence type="ECO:0000259" key="6">
    <source>
        <dbReference type="PROSITE" id="PS50850"/>
    </source>
</evidence>
<dbReference type="GO" id="GO:0043195">
    <property type="term" value="C:terminal bouton"/>
    <property type="evidence" value="ECO:0007669"/>
    <property type="project" value="TreeGrafter"/>
</dbReference>
<comment type="subcellular location">
    <subcellularLocation>
        <location evidence="1">Membrane</location>
        <topology evidence="1">Multi-pass membrane protein</topology>
    </subcellularLocation>
</comment>
<evidence type="ECO:0000256" key="2">
    <source>
        <dbReference type="ARBA" id="ARBA00022448"/>
    </source>
</evidence>
<keyword evidence="8" id="KW-1185">Reference proteome</keyword>
<evidence type="ECO:0000256" key="3">
    <source>
        <dbReference type="ARBA" id="ARBA00022692"/>
    </source>
</evidence>
<dbReference type="Proteomes" id="UP000008820">
    <property type="component" value="Chromosome 1"/>
</dbReference>
<dbReference type="FunCoup" id="A0A6I8T3D1">
    <property type="interactions" value="1"/>
</dbReference>
<dbReference type="OrthoDB" id="5086884at2759"/>
<dbReference type="InterPro" id="IPR036259">
    <property type="entry name" value="MFS_trans_sf"/>
</dbReference>
<keyword evidence="2" id="KW-0813">Transport</keyword>
<evidence type="ECO:0000256" key="4">
    <source>
        <dbReference type="ARBA" id="ARBA00022989"/>
    </source>
</evidence>
<dbReference type="GO" id="GO:0015842">
    <property type="term" value="P:aminergic neurotransmitter loading into synaptic vesicle"/>
    <property type="evidence" value="ECO:0007669"/>
    <property type="project" value="TreeGrafter"/>
</dbReference>
<dbReference type="PANTHER" id="PTHR23506:SF4">
    <property type="entry name" value="PORTABELLA"/>
    <property type="match status" value="1"/>
</dbReference>
<gene>
    <name evidence="7" type="primary">5577533</name>
</gene>
<evidence type="ECO:0000313" key="8">
    <source>
        <dbReference type="Proteomes" id="UP000008820"/>
    </source>
</evidence>
<organism evidence="7 8">
    <name type="scientific">Aedes aegypti</name>
    <name type="common">Yellowfever mosquito</name>
    <name type="synonym">Culex aegypti</name>
    <dbReference type="NCBI Taxonomy" id="7159"/>
    <lineage>
        <taxon>Eukaryota</taxon>
        <taxon>Metazoa</taxon>
        <taxon>Ecdysozoa</taxon>
        <taxon>Arthropoda</taxon>
        <taxon>Hexapoda</taxon>
        <taxon>Insecta</taxon>
        <taxon>Pterygota</taxon>
        <taxon>Neoptera</taxon>
        <taxon>Endopterygota</taxon>
        <taxon>Diptera</taxon>
        <taxon>Nematocera</taxon>
        <taxon>Culicoidea</taxon>
        <taxon>Culicidae</taxon>
        <taxon>Culicinae</taxon>
        <taxon>Aedini</taxon>
        <taxon>Aedes</taxon>
        <taxon>Stegomyia</taxon>
    </lineage>
</organism>
<reference evidence="7 8" key="1">
    <citation type="submission" date="2017-06" db="EMBL/GenBank/DDBJ databases">
        <title>Aedes aegypti genome working group (AGWG) sequencing and assembly.</title>
        <authorList>
            <consortium name="Aedes aegypti Genome Working Group (AGWG)"/>
            <person name="Matthews B.J."/>
        </authorList>
    </citation>
    <scope>NUCLEOTIDE SEQUENCE [LARGE SCALE GENOMIC DNA]</scope>
    <source>
        <strain evidence="7 8">LVP_AGWG</strain>
    </source>
</reference>
<dbReference type="FunFam" id="1.20.1250.20:FF:000401">
    <property type="entry name" value="Vesicular amine transporter"/>
    <property type="match status" value="1"/>
</dbReference>
<accession>A0A6I8T3D1</accession>
<dbReference type="InterPro" id="IPR050930">
    <property type="entry name" value="MFS_Vesicular_Transporter"/>
</dbReference>
<name>A0A6I8T3D1_AEDAE</name>
<proteinExistence type="predicted"/>
<dbReference type="AlphaFoldDB" id="A0A6I8T3D1"/>
<dbReference type="CDD" id="cd17384">
    <property type="entry name" value="MFS_SLC18A1_2_VAT1_2"/>
    <property type="match status" value="1"/>
</dbReference>
<dbReference type="InParanoid" id="A0A6I8T3D1"/>
<dbReference type="PROSITE" id="PS50850">
    <property type="entry name" value="MFS"/>
    <property type="match status" value="1"/>
</dbReference>
<dbReference type="GO" id="GO:0030672">
    <property type="term" value="C:synaptic vesicle membrane"/>
    <property type="evidence" value="ECO:0007669"/>
    <property type="project" value="TreeGrafter"/>
</dbReference>
<dbReference type="InterPro" id="IPR020846">
    <property type="entry name" value="MFS_dom"/>
</dbReference>
<dbReference type="PANTHER" id="PTHR23506">
    <property type="entry name" value="GH10249P"/>
    <property type="match status" value="1"/>
</dbReference>
<keyword evidence="3" id="KW-0812">Transmembrane</keyword>
<evidence type="ECO:0000313" key="7">
    <source>
        <dbReference type="EnsemblMetazoa" id="AAEL000384-PB"/>
    </source>
</evidence>
<dbReference type="SUPFAM" id="SSF103473">
    <property type="entry name" value="MFS general substrate transporter"/>
    <property type="match status" value="1"/>
</dbReference>
<dbReference type="Gene3D" id="1.20.1250.20">
    <property type="entry name" value="MFS general substrate transporter like domains"/>
    <property type="match status" value="2"/>
</dbReference>
<sequence length="495" mass="53532">MFSFISQDRRHSRAFIAFIVYITLFLDNMLLTVIVPILPDYLGHFYSQSNASFSIPKSVLYKNFDLHYVPKLIGATTGNVLLKNFTGSVDQQRSLDSENGSIGILLAVKALVQLVFNPIVGNVSSKLGYSIPIAFGTLSLFLASVIFALGNSYASLFVARAIHGVGSACVCVCGMSLVAQLYTEPDKRSKIMGTILGSIAVGVLIGYPFGGIAYDIVGKAAPFHILTVLCLMILVVQLLCLDFSCRQQTSSIVVDEGHSKWIPLLTDRLILVVIGAIWISTSAMSILEPCLPLWMISVLHPKKWQLGTVFIPDSVGYWIGTNFFGSVAYKFGQIKIAILSLTVVGVSCIVIPSATTVLGLLLPHFSLGLGIGVLDAALVPLLATIVDSQCGSDNESDICESSPNYGAVYAIQQIAVSLAYSLAPILGGELVPWIGFPWLMRVMGLLNLVYGPLLVYSGIRESVHCMLQKRADLPLASVEFAHTEGSYKRFYNAVD</sequence>
<protein>
    <recommendedName>
        <fullName evidence="6">Major facilitator superfamily (MFS) profile domain-containing protein</fullName>
    </recommendedName>
</protein>
<reference evidence="7" key="2">
    <citation type="submission" date="2020-05" db="UniProtKB">
        <authorList>
            <consortium name="EnsemblMetazoa"/>
        </authorList>
    </citation>
    <scope>IDENTIFICATION</scope>
    <source>
        <strain evidence="7">LVP_AGWG</strain>
    </source>
</reference>
<dbReference type="InterPro" id="IPR011701">
    <property type="entry name" value="MFS"/>
</dbReference>
<dbReference type="EnsemblMetazoa" id="AAEL000384-RB">
    <property type="protein sequence ID" value="AAEL000384-PB"/>
    <property type="gene ID" value="AAEL000384"/>
</dbReference>
<evidence type="ECO:0000256" key="5">
    <source>
        <dbReference type="ARBA" id="ARBA00023136"/>
    </source>
</evidence>
<feature type="domain" description="Major facilitator superfamily (MFS) profile" evidence="6">
    <location>
        <begin position="16"/>
        <end position="459"/>
    </location>
</feature>
<keyword evidence="5" id="KW-0472">Membrane</keyword>
<keyword evidence="4" id="KW-1133">Transmembrane helix</keyword>
<evidence type="ECO:0000256" key="1">
    <source>
        <dbReference type="ARBA" id="ARBA00004141"/>
    </source>
</evidence>